<feature type="coiled-coil region" evidence="1">
    <location>
        <begin position="261"/>
        <end position="293"/>
    </location>
</feature>
<keyword evidence="3" id="KW-0121">Carboxypeptidase</keyword>
<keyword evidence="4" id="KW-1185">Reference proteome</keyword>
<accession>A0A8J6Q6H6</accession>
<dbReference type="GO" id="GO:0004180">
    <property type="term" value="F:carboxypeptidase activity"/>
    <property type="evidence" value="ECO:0007669"/>
    <property type="project" value="UniProtKB-KW"/>
</dbReference>
<dbReference type="Proteomes" id="UP000600588">
    <property type="component" value="Unassembled WGS sequence"/>
</dbReference>
<gene>
    <name evidence="3" type="ORF">ICJ83_01415</name>
</gene>
<name>A0A8J6Q6H6_9FLAO</name>
<dbReference type="RefSeq" id="WP_188228569.1">
    <property type="nucleotide sequence ID" value="NZ_JACVXB010000001.1"/>
</dbReference>
<comment type="caution">
    <text evidence="3">The sequence shown here is derived from an EMBL/GenBank/DDBJ whole genome shotgun (WGS) entry which is preliminary data.</text>
</comment>
<evidence type="ECO:0000256" key="2">
    <source>
        <dbReference type="SAM" id="SignalP"/>
    </source>
</evidence>
<feature type="chain" id="PRO_5035261649" evidence="2">
    <location>
        <begin position="23"/>
        <end position="512"/>
    </location>
</feature>
<feature type="signal peptide" evidence="2">
    <location>
        <begin position="1"/>
        <end position="22"/>
    </location>
</feature>
<evidence type="ECO:0000256" key="1">
    <source>
        <dbReference type="SAM" id="Coils"/>
    </source>
</evidence>
<keyword evidence="1" id="KW-0175">Coiled coil</keyword>
<dbReference type="AlphaFoldDB" id="A0A8J6Q6H6"/>
<reference evidence="3 4" key="1">
    <citation type="submission" date="2020-09" db="EMBL/GenBank/DDBJ databases">
        <title>TT11 complete genome.</title>
        <authorList>
            <person name="Wu Z."/>
        </authorList>
    </citation>
    <scope>NUCLEOTIDE SEQUENCE [LARGE SCALE GENOMIC DNA]</scope>
    <source>
        <strain evidence="3 4">TT11</strain>
    </source>
</reference>
<keyword evidence="3" id="KW-0378">Hydrolase</keyword>
<evidence type="ECO:0000313" key="4">
    <source>
        <dbReference type="Proteomes" id="UP000600588"/>
    </source>
</evidence>
<proteinExistence type="predicted"/>
<sequence>MLKKYLSILCFTFLSFKLFAQAQLSATILDSLTLKPIPYTTISYNNISGVISNDEGFFLMNLKASPKSNDSIYIKCLGYKTKAIPALNFNKDSILLQEKSIELNEVLVSNKNYTAEEIIEKANNHLNDNYQPIISMSKLFYRSSLSNTILKNKVEVKESSIPELNQRFIDSIINAIPKQSDDYTEILGHLYRNENINEPYKLDITKAAHLLDENSDFDEEAIEKRMNDIIKNHVKRDSYFKIKSGIIGVKQDIDSSFFEPNKKLEKEKSEAFLEEQKKKAEERKKQFLKYRKRSIADLEQRSFIYKNSNLDFLEKQNRYNFEILDYLFLNDSFVYKIVFTPKRKADYQGVLYINTDDFAIIRVDYESVNPLKKFSLFGISYMYTKQKGTLIYNKIQESNVYTLKYAEDESTHKIGFDRPLKIIEKNKHTKGRRKQNELSTDIHFIFSTKEKEELAVFENKIINESSFNAFYEKANVTPTQLKAYDPDFWKGYNVIEPNEAIKNFKSIEAATD</sequence>
<protein>
    <submittedName>
        <fullName evidence="3">Carboxypeptidase-like regulatory domain-containing protein</fullName>
    </submittedName>
</protein>
<keyword evidence="2" id="KW-0732">Signal</keyword>
<organism evidence="3 4">
    <name type="scientific">Aestuariibaculum sediminum</name>
    <dbReference type="NCBI Taxonomy" id="2770637"/>
    <lineage>
        <taxon>Bacteria</taxon>
        <taxon>Pseudomonadati</taxon>
        <taxon>Bacteroidota</taxon>
        <taxon>Flavobacteriia</taxon>
        <taxon>Flavobacteriales</taxon>
        <taxon>Flavobacteriaceae</taxon>
    </lineage>
</organism>
<dbReference type="EMBL" id="JACVXB010000001">
    <property type="protein sequence ID" value="MBD0830780.1"/>
    <property type="molecule type" value="Genomic_DNA"/>
</dbReference>
<evidence type="ECO:0000313" key="3">
    <source>
        <dbReference type="EMBL" id="MBD0830780.1"/>
    </source>
</evidence>
<keyword evidence="3" id="KW-0645">Protease</keyword>